<keyword evidence="4 7" id="KW-1133">Transmembrane helix</keyword>
<dbReference type="GO" id="GO:0016020">
    <property type="term" value="C:membrane"/>
    <property type="evidence" value="ECO:0007669"/>
    <property type="project" value="UniProtKB-SubCell"/>
</dbReference>
<evidence type="ECO:0000256" key="2">
    <source>
        <dbReference type="ARBA" id="ARBA00006843"/>
    </source>
</evidence>
<feature type="compositionally biased region" description="Polar residues" evidence="6">
    <location>
        <begin position="139"/>
        <end position="151"/>
    </location>
</feature>
<evidence type="ECO:0000256" key="7">
    <source>
        <dbReference type="SAM" id="Phobius"/>
    </source>
</evidence>
<sequence>MAGNGNGQSSWSTNVVAPQAMTMTHVPPPPEDYTFRALIVTFLCFWPLGLYAYLKASEAKKSYQMGDNETAHALADQARQFTNFSIIVGIVSYKNRNHPPPEYRPPLGLGFEYSNFATQQSPQLPNQPPPNYSSLQNPGVSNQYPPLGGQPSSSTMIWSSNVVAPAPMSMNEPPPQDYTKRALFATLCCCFPIGLCALMNANASKKALARGDLNAARNSANSARTLSTVAFVVGIVTILGTAAVVGVYMYFILSITNTDDEY</sequence>
<comment type="similarity">
    <text evidence="2">Belongs to the CD225/Dispanin family.</text>
</comment>
<feature type="transmembrane region" description="Helical" evidence="7">
    <location>
        <begin position="229"/>
        <end position="253"/>
    </location>
</feature>
<name>K1PPR0_MAGGI</name>
<organism evidence="8">
    <name type="scientific">Magallana gigas</name>
    <name type="common">Pacific oyster</name>
    <name type="synonym">Crassostrea gigas</name>
    <dbReference type="NCBI Taxonomy" id="29159"/>
    <lineage>
        <taxon>Eukaryota</taxon>
        <taxon>Metazoa</taxon>
        <taxon>Spiralia</taxon>
        <taxon>Lophotrochozoa</taxon>
        <taxon>Mollusca</taxon>
        <taxon>Bivalvia</taxon>
        <taxon>Autobranchia</taxon>
        <taxon>Pteriomorphia</taxon>
        <taxon>Ostreida</taxon>
        <taxon>Ostreoidea</taxon>
        <taxon>Ostreidae</taxon>
        <taxon>Magallana</taxon>
    </lineage>
</organism>
<comment type="subcellular location">
    <subcellularLocation>
        <location evidence="1">Membrane</location>
    </subcellularLocation>
</comment>
<dbReference type="InterPro" id="IPR007593">
    <property type="entry name" value="CD225/Dispanin_fam"/>
</dbReference>
<dbReference type="PANTHER" id="PTHR14948:SF25">
    <property type="entry name" value="DUF4190 DOMAIN-CONTAINING PROTEIN"/>
    <property type="match status" value="1"/>
</dbReference>
<accession>K1PPR0</accession>
<dbReference type="HOGENOM" id="CLU_1062644_0_0_1"/>
<dbReference type="InParanoid" id="K1PPR0"/>
<feature type="region of interest" description="Disordered" evidence="6">
    <location>
        <begin position="119"/>
        <end position="151"/>
    </location>
</feature>
<evidence type="ECO:0000313" key="8">
    <source>
        <dbReference type="EMBL" id="EKC23568.1"/>
    </source>
</evidence>
<proteinExistence type="inferred from homology"/>
<dbReference type="AlphaFoldDB" id="K1PPR0"/>
<dbReference type="InterPro" id="IPR051423">
    <property type="entry name" value="CD225/Dispanin"/>
</dbReference>
<feature type="transmembrane region" description="Helical" evidence="7">
    <location>
        <begin position="33"/>
        <end position="54"/>
    </location>
</feature>
<evidence type="ECO:0000256" key="1">
    <source>
        <dbReference type="ARBA" id="ARBA00004370"/>
    </source>
</evidence>
<gene>
    <name evidence="8" type="ORF">CGI_10006627</name>
</gene>
<dbReference type="Pfam" id="PF04505">
    <property type="entry name" value="CD225"/>
    <property type="match status" value="2"/>
</dbReference>
<keyword evidence="5 7" id="KW-0472">Membrane</keyword>
<reference evidence="8" key="1">
    <citation type="journal article" date="2012" name="Nature">
        <title>The oyster genome reveals stress adaptation and complexity of shell formation.</title>
        <authorList>
            <person name="Zhang G."/>
            <person name="Fang X."/>
            <person name="Guo X."/>
            <person name="Li L."/>
            <person name="Luo R."/>
            <person name="Xu F."/>
            <person name="Yang P."/>
            <person name="Zhang L."/>
            <person name="Wang X."/>
            <person name="Qi H."/>
            <person name="Xiong Z."/>
            <person name="Que H."/>
            <person name="Xie Y."/>
            <person name="Holland P.W."/>
            <person name="Paps J."/>
            <person name="Zhu Y."/>
            <person name="Wu F."/>
            <person name="Chen Y."/>
            <person name="Wang J."/>
            <person name="Peng C."/>
            <person name="Meng J."/>
            <person name="Yang L."/>
            <person name="Liu J."/>
            <person name="Wen B."/>
            <person name="Zhang N."/>
            <person name="Huang Z."/>
            <person name="Zhu Q."/>
            <person name="Feng Y."/>
            <person name="Mount A."/>
            <person name="Hedgecock D."/>
            <person name="Xu Z."/>
            <person name="Liu Y."/>
            <person name="Domazet-Loso T."/>
            <person name="Du Y."/>
            <person name="Sun X."/>
            <person name="Zhang S."/>
            <person name="Liu B."/>
            <person name="Cheng P."/>
            <person name="Jiang X."/>
            <person name="Li J."/>
            <person name="Fan D."/>
            <person name="Wang W."/>
            <person name="Fu W."/>
            <person name="Wang T."/>
            <person name="Wang B."/>
            <person name="Zhang J."/>
            <person name="Peng Z."/>
            <person name="Li Y."/>
            <person name="Li N."/>
            <person name="Wang J."/>
            <person name="Chen M."/>
            <person name="He Y."/>
            <person name="Tan F."/>
            <person name="Song X."/>
            <person name="Zheng Q."/>
            <person name="Huang R."/>
            <person name="Yang H."/>
            <person name="Du X."/>
            <person name="Chen L."/>
            <person name="Yang M."/>
            <person name="Gaffney P.M."/>
            <person name="Wang S."/>
            <person name="Luo L."/>
            <person name="She Z."/>
            <person name="Ming Y."/>
            <person name="Huang W."/>
            <person name="Zhang S."/>
            <person name="Huang B."/>
            <person name="Zhang Y."/>
            <person name="Qu T."/>
            <person name="Ni P."/>
            <person name="Miao G."/>
            <person name="Wang J."/>
            <person name="Wang Q."/>
            <person name="Steinberg C.E."/>
            <person name="Wang H."/>
            <person name="Li N."/>
            <person name="Qian L."/>
            <person name="Zhang G."/>
            <person name="Li Y."/>
            <person name="Yang H."/>
            <person name="Liu X."/>
            <person name="Wang J."/>
            <person name="Yin Y."/>
            <person name="Wang J."/>
        </authorList>
    </citation>
    <scope>NUCLEOTIDE SEQUENCE [LARGE SCALE GENOMIC DNA]</scope>
    <source>
        <strain evidence="8">05x7-T-G4-1.051#20</strain>
    </source>
</reference>
<evidence type="ECO:0000256" key="5">
    <source>
        <dbReference type="ARBA" id="ARBA00023136"/>
    </source>
</evidence>
<evidence type="ECO:0000256" key="4">
    <source>
        <dbReference type="ARBA" id="ARBA00022989"/>
    </source>
</evidence>
<dbReference type="EMBL" id="JH817783">
    <property type="protein sequence ID" value="EKC23568.1"/>
    <property type="molecule type" value="Genomic_DNA"/>
</dbReference>
<dbReference type="PANTHER" id="PTHR14948">
    <property type="entry name" value="NG5"/>
    <property type="match status" value="1"/>
</dbReference>
<evidence type="ECO:0000256" key="3">
    <source>
        <dbReference type="ARBA" id="ARBA00022692"/>
    </source>
</evidence>
<evidence type="ECO:0000256" key="6">
    <source>
        <dbReference type="SAM" id="MobiDB-lite"/>
    </source>
</evidence>
<keyword evidence="3 7" id="KW-0812">Transmembrane</keyword>
<protein>
    <submittedName>
        <fullName evidence="8">Proline-rich transmembrane protein 1</fullName>
    </submittedName>
</protein>